<evidence type="ECO:0000259" key="5">
    <source>
        <dbReference type="Pfam" id="PF00108"/>
    </source>
</evidence>
<feature type="domain" description="Thiolase C-terminal" evidence="6">
    <location>
        <begin position="282"/>
        <end position="403"/>
    </location>
</feature>
<dbReference type="NCBIfam" id="TIGR01930">
    <property type="entry name" value="AcCoA-C-Actrans"/>
    <property type="match status" value="1"/>
</dbReference>
<keyword evidence="3 4" id="KW-0012">Acyltransferase</keyword>
<dbReference type="InterPro" id="IPR016039">
    <property type="entry name" value="Thiolase-like"/>
</dbReference>
<dbReference type="InterPro" id="IPR020610">
    <property type="entry name" value="Thiolase_AS"/>
</dbReference>
<dbReference type="NCBIfam" id="NF006090">
    <property type="entry name" value="PRK08242.1"/>
    <property type="match status" value="1"/>
</dbReference>
<gene>
    <name evidence="7" type="ORF">GCM10009539_46900</name>
</gene>
<dbReference type="InterPro" id="IPR020617">
    <property type="entry name" value="Thiolase_C"/>
</dbReference>
<keyword evidence="8" id="KW-1185">Reference proteome</keyword>
<dbReference type="EMBL" id="BAAAGX010000018">
    <property type="protein sequence ID" value="GAA0256281.1"/>
    <property type="molecule type" value="Genomic_DNA"/>
</dbReference>
<dbReference type="CDD" id="cd00751">
    <property type="entry name" value="thiolase"/>
    <property type="match status" value="1"/>
</dbReference>
<dbReference type="Proteomes" id="UP001500967">
    <property type="component" value="Unassembled WGS sequence"/>
</dbReference>
<protein>
    <submittedName>
        <fullName evidence="7">Acetyl-CoA C-acetyltransferase</fullName>
    </submittedName>
</protein>
<keyword evidence="2 4" id="KW-0808">Transferase</keyword>
<dbReference type="SUPFAM" id="SSF53901">
    <property type="entry name" value="Thiolase-like"/>
    <property type="match status" value="2"/>
</dbReference>
<dbReference type="Gene3D" id="3.40.47.10">
    <property type="match status" value="2"/>
</dbReference>
<name>A0ABP3ECT5_9ACTN</name>
<dbReference type="PANTHER" id="PTHR43365:SF1">
    <property type="entry name" value="ACETYL-COA C-ACYLTRANSFERASE"/>
    <property type="match status" value="1"/>
</dbReference>
<comment type="caution">
    <text evidence="7">The sequence shown here is derived from an EMBL/GenBank/DDBJ whole genome shotgun (WGS) entry which is preliminary data.</text>
</comment>
<dbReference type="InterPro" id="IPR020615">
    <property type="entry name" value="Thiolase_acyl_enz_int_AS"/>
</dbReference>
<dbReference type="InterPro" id="IPR002155">
    <property type="entry name" value="Thiolase"/>
</dbReference>
<dbReference type="InterPro" id="IPR020613">
    <property type="entry name" value="Thiolase_CS"/>
</dbReference>
<dbReference type="InterPro" id="IPR020616">
    <property type="entry name" value="Thiolase_N"/>
</dbReference>
<sequence>MSTEAYVYDAIRTPRGRGKKTGSLHSVKPVSLVTGLIDAIRTRNPQLDPQDIDDVVLGVVSPVGEQGADIAKTAAIASGLPETVSGVQLNRFCASGLEAVNIAAQKVRSGWEDLVFAGGVEAMSRVPMGSDGGAWAQDPETAYDTGFVPQGIGADLIATLHGWSREDVDAYAARSQQRAAKAWANGYFARSIVPVTDLNGSTVLDQDEHVRPDTTVESLGKLPASFAGIGDQGGFDAVALDKYHWVERIEHVHTAGNSSGIVDGAALVVVGSEAAGKKHGLTPRARIVSTAVSGADPTIMLTGPAPASRKALAKAGLTVDDIDLVEMNEAFAAVVLRFMADTGFDEEIVNVNGGAIAMGHPLGATGAMLIGTMVDELERREKRYGLVTLCVGGGMGIATVVEKL</sequence>
<evidence type="ECO:0000256" key="1">
    <source>
        <dbReference type="ARBA" id="ARBA00010982"/>
    </source>
</evidence>
<evidence type="ECO:0000256" key="4">
    <source>
        <dbReference type="RuleBase" id="RU003557"/>
    </source>
</evidence>
<evidence type="ECO:0000259" key="6">
    <source>
        <dbReference type="Pfam" id="PF02803"/>
    </source>
</evidence>
<dbReference type="PIRSF" id="PIRSF000429">
    <property type="entry name" value="Ac-CoA_Ac_transf"/>
    <property type="match status" value="1"/>
</dbReference>
<comment type="similarity">
    <text evidence="1 4">Belongs to the thiolase-like superfamily. Thiolase family.</text>
</comment>
<reference evidence="8" key="1">
    <citation type="journal article" date="2019" name="Int. J. Syst. Evol. Microbiol.">
        <title>The Global Catalogue of Microorganisms (GCM) 10K type strain sequencing project: providing services to taxonomists for standard genome sequencing and annotation.</title>
        <authorList>
            <consortium name="The Broad Institute Genomics Platform"/>
            <consortium name="The Broad Institute Genome Sequencing Center for Infectious Disease"/>
            <person name="Wu L."/>
            <person name="Ma J."/>
        </authorList>
    </citation>
    <scope>NUCLEOTIDE SEQUENCE [LARGE SCALE GENOMIC DNA]</scope>
    <source>
        <strain evidence="8">JCM 10425</strain>
    </source>
</reference>
<evidence type="ECO:0000256" key="3">
    <source>
        <dbReference type="ARBA" id="ARBA00023315"/>
    </source>
</evidence>
<dbReference type="Pfam" id="PF02803">
    <property type="entry name" value="Thiolase_C"/>
    <property type="match status" value="1"/>
</dbReference>
<dbReference type="Pfam" id="PF00108">
    <property type="entry name" value="Thiolase_N"/>
    <property type="match status" value="1"/>
</dbReference>
<evidence type="ECO:0000313" key="8">
    <source>
        <dbReference type="Proteomes" id="UP001500967"/>
    </source>
</evidence>
<accession>A0ABP3ECT5</accession>
<dbReference type="PROSITE" id="PS00099">
    <property type="entry name" value="THIOLASE_3"/>
    <property type="match status" value="1"/>
</dbReference>
<dbReference type="PROSITE" id="PS00098">
    <property type="entry name" value="THIOLASE_1"/>
    <property type="match status" value="1"/>
</dbReference>
<evidence type="ECO:0000313" key="7">
    <source>
        <dbReference type="EMBL" id="GAA0256281.1"/>
    </source>
</evidence>
<proteinExistence type="inferred from homology"/>
<dbReference type="RefSeq" id="WP_344651050.1">
    <property type="nucleotide sequence ID" value="NZ_BAAAGX010000018.1"/>
</dbReference>
<dbReference type="PROSITE" id="PS00737">
    <property type="entry name" value="THIOLASE_2"/>
    <property type="match status" value="1"/>
</dbReference>
<dbReference type="PANTHER" id="PTHR43365">
    <property type="entry name" value="BLR7806 PROTEIN"/>
    <property type="match status" value="1"/>
</dbReference>
<organism evidence="7 8">
    <name type="scientific">Cryptosporangium japonicum</name>
    <dbReference type="NCBI Taxonomy" id="80872"/>
    <lineage>
        <taxon>Bacteria</taxon>
        <taxon>Bacillati</taxon>
        <taxon>Actinomycetota</taxon>
        <taxon>Actinomycetes</taxon>
        <taxon>Cryptosporangiales</taxon>
        <taxon>Cryptosporangiaceae</taxon>
        <taxon>Cryptosporangium</taxon>
    </lineage>
</organism>
<feature type="domain" description="Thiolase N-terminal" evidence="5">
    <location>
        <begin position="6"/>
        <end position="227"/>
    </location>
</feature>
<evidence type="ECO:0000256" key="2">
    <source>
        <dbReference type="ARBA" id="ARBA00022679"/>
    </source>
</evidence>